<evidence type="ECO:0000313" key="2">
    <source>
        <dbReference type="Proteomes" id="UP001231859"/>
    </source>
</evidence>
<accession>A0ABY8P677</accession>
<gene>
    <name evidence="1" type="ORF">QG404_07375</name>
</gene>
<name>A0ABY8P677_9GAMM</name>
<organism evidence="1 2">
    <name type="scientific">Arsenophonus apicola</name>
    <dbReference type="NCBI Taxonomy" id="2879119"/>
    <lineage>
        <taxon>Bacteria</taxon>
        <taxon>Pseudomonadati</taxon>
        <taxon>Pseudomonadota</taxon>
        <taxon>Gammaproteobacteria</taxon>
        <taxon>Enterobacterales</taxon>
        <taxon>Morganellaceae</taxon>
        <taxon>Arsenophonus</taxon>
    </lineage>
</organism>
<dbReference type="EMBL" id="CP123759">
    <property type="protein sequence ID" value="WGO84674.1"/>
    <property type="molecule type" value="Genomic_DNA"/>
</dbReference>
<dbReference type="InterPro" id="IPR006522">
    <property type="entry name" value="Phage_virion_morphogenesis"/>
</dbReference>
<proteinExistence type="predicted"/>
<reference evidence="1 2" key="1">
    <citation type="submission" date="2023-04" db="EMBL/GenBank/DDBJ databases">
        <title>Genome dynamics across the evolutionary transition to endosymbiosis.</title>
        <authorList>
            <person name="Siozios S."/>
            <person name="Nadal-Jimenez P."/>
            <person name="Azagi T."/>
            <person name="Sprong H."/>
            <person name="Frost C.L."/>
            <person name="Parratt S.R."/>
            <person name="Taylor G."/>
            <person name="Brettell L."/>
            <person name="Lew K.C."/>
            <person name="Croft L."/>
            <person name="King K.C."/>
            <person name="Brockhurst M.A."/>
            <person name="Hypsa V."/>
            <person name="Novakova E."/>
            <person name="Darby A.C."/>
            <person name="Hurst G.D.D."/>
        </authorList>
    </citation>
    <scope>NUCLEOTIDE SEQUENCE [LARGE SCALE GENOMIC DNA]</scope>
    <source>
        <strain evidence="2">aApi_AU</strain>
    </source>
</reference>
<protein>
    <submittedName>
        <fullName evidence="1">Phage virion morphogenesis protein</fullName>
    </submittedName>
</protein>
<dbReference type="RefSeq" id="WP_280939631.1">
    <property type="nucleotide sequence ID" value="NZ_CP123759.1"/>
</dbReference>
<dbReference type="Proteomes" id="UP001231859">
    <property type="component" value="Chromosome"/>
</dbReference>
<keyword evidence="2" id="KW-1185">Reference proteome</keyword>
<dbReference type="Pfam" id="PF05069">
    <property type="entry name" value="Phage_tail_S"/>
    <property type="match status" value="2"/>
</dbReference>
<evidence type="ECO:0000313" key="1">
    <source>
        <dbReference type="EMBL" id="WGO84674.1"/>
    </source>
</evidence>
<dbReference type="NCBIfam" id="TIGR01635">
    <property type="entry name" value="tail_comp_S"/>
    <property type="match status" value="2"/>
</dbReference>
<sequence length="204" mass="23596">MDDALTKLNHQFANLLARVSSAERKKLSRLLARALRKNQIKRIRQQNNPNGSAYTKRKAQYIAVQREIRFIWRGQQRRLKNWQQSKRIISGFDVDKSATRSFRKGDIQRLIALKKERIKIKVNSKQARMFKGLATVRYMRTIANENEAAIFFAPTAANIAAVHHYGLTEKLANLNIHYPARQLLGFSTDDIHHIETALINYLAS</sequence>